<feature type="region of interest" description="Disordered" evidence="9">
    <location>
        <begin position="411"/>
        <end position="438"/>
    </location>
</feature>
<dbReference type="Pfam" id="PF18386">
    <property type="entry name" value="ROQ_II"/>
    <property type="match status" value="1"/>
</dbReference>
<dbReference type="FunFam" id="1.20.120.1790:FF:000001">
    <property type="entry name" value="roquin-1 isoform X1"/>
    <property type="match status" value="1"/>
</dbReference>
<feature type="region of interest" description="Disordered" evidence="9">
    <location>
        <begin position="989"/>
        <end position="1013"/>
    </location>
</feature>
<proteinExistence type="predicted"/>
<dbReference type="GO" id="GO:0008270">
    <property type="term" value="F:zinc ion binding"/>
    <property type="evidence" value="ECO:0007669"/>
    <property type="project" value="UniProtKB-KW"/>
</dbReference>
<evidence type="ECO:0000256" key="9">
    <source>
        <dbReference type="SAM" id="MobiDB-lite"/>
    </source>
</evidence>
<name>A0A0K2T8W5_LEPSM</name>
<dbReference type="GO" id="GO:0000932">
    <property type="term" value="C:P-body"/>
    <property type="evidence" value="ECO:0007669"/>
    <property type="project" value="UniProtKB-SubCell"/>
</dbReference>
<dbReference type="GO" id="GO:0061630">
    <property type="term" value="F:ubiquitin protein ligase activity"/>
    <property type="evidence" value="ECO:0007669"/>
    <property type="project" value="UniProtKB-EC"/>
</dbReference>
<dbReference type="InterPro" id="IPR013083">
    <property type="entry name" value="Znf_RING/FYVE/PHD"/>
</dbReference>
<dbReference type="AlphaFoldDB" id="A0A0K2T8W5"/>
<dbReference type="PANTHER" id="PTHR13139:SF54">
    <property type="entry name" value="RING-TYPE E3 UBIQUITIN TRANSFERASE"/>
    <property type="match status" value="1"/>
</dbReference>
<dbReference type="Gene3D" id="3.30.40.10">
    <property type="entry name" value="Zinc/RING finger domain, C3HC4 (zinc finger)"/>
    <property type="match status" value="1"/>
</dbReference>
<evidence type="ECO:0000256" key="1">
    <source>
        <dbReference type="ARBA" id="ARBA00000900"/>
    </source>
</evidence>
<dbReference type="EC" id="2.3.2.27" evidence="3"/>
<evidence type="ECO:0000256" key="2">
    <source>
        <dbReference type="ARBA" id="ARBA00004201"/>
    </source>
</evidence>
<dbReference type="GO" id="GO:0010494">
    <property type="term" value="C:cytoplasmic stress granule"/>
    <property type="evidence" value="ECO:0007669"/>
    <property type="project" value="TreeGrafter"/>
</dbReference>
<feature type="compositionally biased region" description="Polar residues" evidence="9">
    <location>
        <begin position="507"/>
        <end position="525"/>
    </location>
</feature>
<dbReference type="InterPro" id="IPR052249">
    <property type="entry name" value="Roquin_domain"/>
</dbReference>
<feature type="compositionally biased region" description="Low complexity" evidence="9">
    <location>
        <begin position="413"/>
        <end position="424"/>
    </location>
</feature>
<dbReference type="SUPFAM" id="SSF90229">
    <property type="entry name" value="CCCH zinc finger"/>
    <property type="match status" value="1"/>
</dbReference>
<comment type="catalytic activity">
    <reaction evidence="1">
        <text>S-ubiquitinyl-[E2 ubiquitin-conjugating enzyme]-L-cysteine + [acceptor protein]-L-lysine = [E2 ubiquitin-conjugating enzyme]-L-cysteine + N(6)-ubiquitinyl-[acceptor protein]-L-lysine.</text>
        <dbReference type="EC" id="2.3.2.27"/>
    </reaction>
</comment>
<dbReference type="PANTHER" id="PTHR13139">
    <property type="entry name" value="RING FINGER AND CCCH-TYPE ZINC FINGER DOMAIN-CONTAINING PROTEIN"/>
    <property type="match status" value="1"/>
</dbReference>
<dbReference type="InterPro" id="IPR048575">
    <property type="entry name" value="Roquin_1_2-like_ROQ"/>
</dbReference>
<dbReference type="PROSITE" id="PS50103">
    <property type="entry name" value="ZF_C3H1"/>
    <property type="match status" value="1"/>
</dbReference>
<dbReference type="Pfam" id="PF00642">
    <property type="entry name" value="zf-CCCH"/>
    <property type="match status" value="1"/>
</dbReference>
<dbReference type="Gene3D" id="4.10.1000.10">
    <property type="entry name" value="Zinc finger, CCCH-type"/>
    <property type="match status" value="1"/>
</dbReference>
<evidence type="ECO:0000259" key="10">
    <source>
        <dbReference type="PROSITE" id="PS50089"/>
    </source>
</evidence>
<protein>
    <recommendedName>
        <fullName evidence="3">RING-type E3 ubiquitin transferase</fullName>
        <ecNumber evidence="3">2.3.2.27</ecNumber>
    </recommendedName>
</protein>
<keyword evidence="6 8" id="KW-0863">Zinc-finger</keyword>
<dbReference type="InterPro" id="IPR000571">
    <property type="entry name" value="Znf_CCCH"/>
</dbReference>
<sequence>MPIQAATQWTEYLNCPVCENGFDIKVRQPISLGCGHTICKTCLFNLQRNQCPFDLGVITVEVERLPINTALMLLIDSSYNNNNNASSSKQTSQSPPFPSELESYRNSSEPQVIALMKIMESLALFLKPSSSSNSLSRSMQRKLITLINCQLMEDEGRLRAARAARSLGERTVTELILHHQNPQQLSANLWAAVRGRGCQFLGPAMQEEVLKLVLLALEDGEALSRKVLVMYVVQRLESQFPQASKTSIGHVVQLLYRASCFKVTKREGDSSLMQLKEEFRTYDALRREHDMQIVQIATEAGLRIAPDQWSSLLYGDSLHKSQMQSIMDKLQTPESFSQSVQELVIALQKTGDPGKLTDLRPSLDFLAGIDPAQDTFLLSFETLSSALVSVNKVLSGLVAFVNLHSNSKRSTINANVSGSGNASLSGGGNPGGGMMDSRHHHHIRYKTNLCRDLSIHGSCPRGKNCTFAHSLAELEQHRNSRKNNNKGLIPPDSTSTKSPLTGVVPSIQPSCSNTSNESSTVSKNESGPFRGRPPPNAPVAQVAPLPRVVKQCRQGTGENSTSNSNNNLNSNNLAAVVLPPASNPPPLHHPHQSSINSGGHIQFHVLSDAYGNPVPYQHSSSTTPSPVIQLTTPPQHFHPFINGGGRGGGGGDGMELSSTEDSVSNKQMSTKSSSDSSCITIPIGESGNEELLFKNNVCQLDEEIVSKSIARIATKSLSALQSRKEEIIDTLEDLMGKDEASKLSLEFEELSFQNKASQNSSGLEQQINTTNVIIPSSSYDADPCLNSVYSMWTTKSIVSIATKNYAEAAAAVAHEQAVHDGLENQCTVNHHEKEEKGGRYLFQHGVSFGDDDIHPLPDVPLVSRFGPISRRCNTLLKPSNPSQTQASMDDGTVPTDVVTNAKQMTHQIPSITSPWYYQNGIMSVQPVAVGPNGEFGYIVVADQAQSTPVILQNPLQSVLASEPDDIDRYNEEKECLKICGELSSDIFSSSSTSSDSSITHGSSCSISSSSSNDNYHCSKDTTITFSNCPNTFDPSSNGVNLQIRQDQLSNELFLIENSIRDREREISINHMQELSISHHRGALDYGSYISQGLISTEEEDSGLCSYVSLPASTTGFASCDSRDKGRTYIREYHHYAS</sequence>
<evidence type="ECO:0000256" key="5">
    <source>
        <dbReference type="ARBA" id="ARBA00022723"/>
    </source>
</evidence>
<evidence type="ECO:0000256" key="4">
    <source>
        <dbReference type="ARBA" id="ARBA00022679"/>
    </source>
</evidence>
<dbReference type="GO" id="GO:0006511">
    <property type="term" value="P:ubiquitin-dependent protein catabolic process"/>
    <property type="evidence" value="ECO:0007669"/>
    <property type="project" value="TreeGrafter"/>
</dbReference>
<comment type="subcellular location">
    <subcellularLocation>
        <location evidence="2">Cytoplasm</location>
        <location evidence="2">P-body</location>
    </subcellularLocation>
</comment>
<feature type="region of interest" description="Disordered" evidence="9">
    <location>
        <begin position="479"/>
        <end position="544"/>
    </location>
</feature>
<dbReference type="InterPro" id="IPR017907">
    <property type="entry name" value="Znf_RING_CS"/>
</dbReference>
<dbReference type="SMART" id="SM00184">
    <property type="entry name" value="RING"/>
    <property type="match status" value="1"/>
</dbReference>
<dbReference type="Pfam" id="PF21206">
    <property type="entry name" value="Roquin_1_2-like_ROQ"/>
    <property type="match status" value="1"/>
</dbReference>
<evidence type="ECO:0000256" key="3">
    <source>
        <dbReference type="ARBA" id="ARBA00012483"/>
    </source>
</evidence>
<keyword evidence="4" id="KW-0808">Transferase</keyword>
<feature type="zinc finger region" description="C3H1-type" evidence="8">
    <location>
        <begin position="444"/>
        <end position="472"/>
    </location>
</feature>
<feature type="compositionally biased region" description="Low complexity" evidence="9">
    <location>
        <begin position="989"/>
        <end position="1011"/>
    </location>
</feature>
<evidence type="ECO:0000313" key="12">
    <source>
        <dbReference type="EMBL" id="CDW22539.1"/>
    </source>
</evidence>
<evidence type="ECO:0000256" key="7">
    <source>
        <dbReference type="ARBA" id="ARBA00022833"/>
    </source>
</evidence>
<dbReference type="SMART" id="SM00356">
    <property type="entry name" value="ZnF_C3H1"/>
    <property type="match status" value="1"/>
</dbReference>
<dbReference type="GO" id="GO:0003729">
    <property type="term" value="F:mRNA binding"/>
    <property type="evidence" value="ECO:0007669"/>
    <property type="project" value="TreeGrafter"/>
</dbReference>
<keyword evidence="5 8" id="KW-0479">Metal-binding</keyword>
<dbReference type="OrthoDB" id="10067217at2759"/>
<dbReference type="CDD" id="cd16638">
    <property type="entry name" value="mRING-HC-C3HC3D_Roquin"/>
    <property type="match status" value="1"/>
</dbReference>
<dbReference type="Gene3D" id="1.20.120.1790">
    <property type="match status" value="1"/>
</dbReference>
<evidence type="ECO:0000256" key="6">
    <source>
        <dbReference type="ARBA" id="ARBA00022771"/>
    </source>
</evidence>
<feature type="compositionally biased region" description="Gly residues" evidence="9">
    <location>
        <begin position="425"/>
        <end position="434"/>
    </location>
</feature>
<dbReference type="GO" id="GO:0035613">
    <property type="term" value="F:RNA stem-loop binding"/>
    <property type="evidence" value="ECO:0007669"/>
    <property type="project" value="TreeGrafter"/>
</dbReference>
<organism evidence="12">
    <name type="scientific">Lepeophtheirus salmonis</name>
    <name type="common">Salmon louse</name>
    <name type="synonym">Caligus salmonis</name>
    <dbReference type="NCBI Taxonomy" id="72036"/>
    <lineage>
        <taxon>Eukaryota</taxon>
        <taxon>Metazoa</taxon>
        <taxon>Ecdysozoa</taxon>
        <taxon>Arthropoda</taxon>
        <taxon>Crustacea</taxon>
        <taxon>Multicrustacea</taxon>
        <taxon>Hexanauplia</taxon>
        <taxon>Copepoda</taxon>
        <taxon>Siphonostomatoida</taxon>
        <taxon>Caligidae</taxon>
        <taxon>Lepeophtheirus</taxon>
    </lineage>
</organism>
<evidence type="ECO:0000259" key="11">
    <source>
        <dbReference type="PROSITE" id="PS50103"/>
    </source>
</evidence>
<dbReference type="EMBL" id="HACA01005178">
    <property type="protein sequence ID" value="CDW22539.1"/>
    <property type="molecule type" value="Transcribed_RNA"/>
</dbReference>
<evidence type="ECO:0000256" key="8">
    <source>
        <dbReference type="PROSITE-ProRule" id="PRU00723"/>
    </source>
</evidence>
<dbReference type="GO" id="GO:0000209">
    <property type="term" value="P:protein polyubiquitination"/>
    <property type="evidence" value="ECO:0007669"/>
    <property type="project" value="TreeGrafter"/>
</dbReference>
<dbReference type="SUPFAM" id="SSF57850">
    <property type="entry name" value="RING/U-box"/>
    <property type="match status" value="1"/>
</dbReference>
<dbReference type="InterPro" id="IPR001841">
    <property type="entry name" value="Znf_RING"/>
</dbReference>
<dbReference type="Pfam" id="PF14634">
    <property type="entry name" value="zf-RING_5"/>
    <property type="match status" value="1"/>
</dbReference>
<dbReference type="GO" id="GO:0000288">
    <property type="term" value="P:nuclear-transcribed mRNA catabolic process, deadenylation-dependent decay"/>
    <property type="evidence" value="ECO:0007669"/>
    <property type="project" value="TreeGrafter"/>
</dbReference>
<feature type="region of interest" description="Disordered" evidence="9">
    <location>
        <begin position="84"/>
        <end position="103"/>
    </location>
</feature>
<dbReference type="PROSITE" id="PS50089">
    <property type="entry name" value="ZF_RING_2"/>
    <property type="match status" value="1"/>
</dbReference>
<reference evidence="12" key="1">
    <citation type="submission" date="2014-05" db="EMBL/GenBank/DDBJ databases">
        <authorList>
            <person name="Chronopoulou M."/>
        </authorList>
    </citation>
    <scope>NUCLEOTIDE SEQUENCE</scope>
    <source>
        <tissue evidence="12">Whole organism</tissue>
    </source>
</reference>
<keyword evidence="7 8" id="KW-0862">Zinc</keyword>
<feature type="domain" description="C3H1-type" evidence="11">
    <location>
        <begin position="444"/>
        <end position="472"/>
    </location>
</feature>
<feature type="compositionally biased region" description="Low complexity" evidence="9">
    <location>
        <begin position="662"/>
        <end position="677"/>
    </location>
</feature>
<dbReference type="GO" id="GO:0003725">
    <property type="term" value="F:double-stranded RNA binding"/>
    <property type="evidence" value="ECO:0007669"/>
    <property type="project" value="TreeGrafter"/>
</dbReference>
<dbReference type="PROSITE" id="PS00518">
    <property type="entry name" value="ZF_RING_1"/>
    <property type="match status" value="1"/>
</dbReference>
<feature type="domain" description="RING-type" evidence="10">
    <location>
        <begin position="15"/>
        <end position="54"/>
    </location>
</feature>
<dbReference type="InterPro" id="IPR036855">
    <property type="entry name" value="Znf_CCCH_sf"/>
</dbReference>
<feature type="region of interest" description="Disordered" evidence="9">
    <location>
        <begin position="645"/>
        <end position="677"/>
    </location>
</feature>
<dbReference type="InterPro" id="IPR041523">
    <property type="entry name" value="ROQ_II"/>
</dbReference>
<accession>A0A0K2T8W5</accession>